<protein>
    <submittedName>
        <fullName evidence="3">Cotranscriptional regulator FAM172A-like</fullName>
    </submittedName>
</protein>
<dbReference type="STRING" id="121845.A0A1S3DP54"/>
<keyword evidence="2" id="KW-1185">Reference proteome</keyword>
<dbReference type="PANTHER" id="PTHR21357:SF4">
    <property type="entry name" value="FAM172 FAMILY PROTEIN HOMOLOG CG10038"/>
    <property type="match status" value="1"/>
</dbReference>
<evidence type="ECO:0000313" key="3">
    <source>
        <dbReference type="RefSeq" id="XP_008485635.1"/>
    </source>
</evidence>
<dbReference type="Proteomes" id="UP000079169">
    <property type="component" value="Unplaced"/>
</dbReference>
<evidence type="ECO:0000313" key="2">
    <source>
        <dbReference type="Proteomes" id="UP000079169"/>
    </source>
</evidence>
<dbReference type="GeneID" id="103522309"/>
<dbReference type="GO" id="GO:0035197">
    <property type="term" value="F:siRNA binding"/>
    <property type="evidence" value="ECO:0007669"/>
    <property type="project" value="TreeGrafter"/>
</dbReference>
<sequence>MTSGSSKKSKFTFPKTMIELGYNFDENGELKKIDKSTGDLTKNPFEFHISDDADHNQKHYEALGEAITNYVYDLLTEEGLDKVRVPPVQPNSDPTLSSFIFTSPDYEKSEKLMVLIHGSGVVRAGQWARSIIINKDLKSGTQLSYIRKAKDEGYGVIVMNTNDNTRDGVRIPVSKLFGRYGKFVFYLHIIIINKDLKSGTQLSYIRKAKDEGYGVIVMNTNDNTRDGVRIP</sequence>
<organism evidence="2 3">
    <name type="scientific">Diaphorina citri</name>
    <name type="common">Asian citrus psyllid</name>
    <dbReference type="NCBI Taxonomy" id="121845"/>
    <lineage>
        <taxon>Eukaryota</taxon>
        <taxon>Metazoa</taxon>
        <taxon>Ecdysozoa</taxon>
        <taxon>Arthropoda</taxon>
        <taxon>Hexapoda</taxon>
        <taxon>Insecta</taxon>
        <taxon>Pterygota</taxon>
        <taxon>Neoptera</taxon>
        <taxon>Paraneoptera</taxon>
        <taxon>Hemiptera</taxon>
        <taxon>Sternorrhyncha</taxon>
        <taxon>Psylloidea</taxon>
        <taxon>Psyllidae</taxon>
        <taxon>Diaphorininae</taxon>
        <taxon>Diaphorina</taxon>
    </lineage>
</organism>
<proteinExistence type="predicted"/>
<dbReference type="InterPro" id="IPR053858">
    <property type="entry name" value="Arb2_dom"/>
</dbReference>
<dbReference type="GO" id="GO:0005634">
    <property type="term" value="C:nucleus"/>
    <property type="evidence" value="ECO:0007669"/>
    <property type="project" value="TreeGrafter"/>
</dbReference>
<dbReference type="InterPro" id="IPR048263">
    <property type="entry name" value="Arb2"/>
</dbReference>
<dbReference type="PaxDb" id="121845-A0A1S3DP54"/>
<dbReference type="KEGG" id="dci:103522309"/>
<feature type="non-terminal residue" evidence="3">
    <location>
        <position position="231"/>
    </location>
</feature>
<accession>A0A1S3DP54</accession>
<dbReference type="RefSeq" id="XP_008485635.1">
    <property type="nucleotide sequence ID" value="XM_008487413.2"/>
</dbReference>
<name>A0A1S3DP54_DIACI</name>
<dbReference type="Pfam" id="PF22749">
    <property type="entry name" value="Arb2"/>
    <property type="match status" value="1"/>
</dbReference>
<reference evidence="3" key="1">
    <citation type="submission" date="2025-08" db="UniProtKB">
        <authorList>
            <consortium name="RefSeq"/>
        </authorList>
    </citation>
    <scope>IDENTIFICATION</scope>
</reference>
<evidence type="ECO:0000259" key="1">
    <source>
        <dbReference type="Pfam" id="PF22749"/>
    </source>
</evidence>
<dbReference type="GO" id="GO:0031048">
    <property type="term" value="P:regulatory ncRNA-mediated heterochromatin formation"/>
    <property type="evidence" value="ECO:0007669"/>
    <property type="project" value="TreeGrafter"/>
</dbReference>
<feature type="domain" description="Arb2" evidence="1">
    <location>
        <begin position="13"/>
        <end position="165"/>
    </location>
</feature>
<dbReference type="AlphaFoldDB" id="A0A1S3DP54"/>
<dbReference type="PANTHER" id="PTHR21357">
    <property type="entry name" value="FAM172 FAMILY PROTEIN HOMOLOG CG10038"/>
    <property type="match status" value="1"/>
</dbReference>
<gene>
    <name evidence="3" type="primary">LOC103522309</name>
</gene>